<organism evidence="2">
    <name type="scientific">Apis mellifera</name>
    <name type="common">Honeybee</name>
    <dbReference type="NCBI Taxonomy" id="7460"/>
    <lineage>
        <taxon>Eukaryota</taxon>
        <taxon>Metazoa</taxon>
        <taxon>Ecdysozoa</taxon>
        <taxon>Arthropoda</taxon>
        <taxon>Hexapoda</taxon>
        <taxon>Insecta</taxon>
        <taxon>Pterygota</taxon>
        <taxon>Neoptera</taxon>
        <taxon>Endopterygota</taxon>
        <taxon>Hymenoptera</taxon>
        <taxon>Apocrita</taxon>
        <taxon>Aculeata</taxon>
        <taxon>Apoidea</taxon>
        <taxon>Anthophila</taxon>
        <taxon>Apidae</taxon>
        <taxon>Apis</taxon>
    </lineage>
</organism>
<dbReference type="PANTHER" id="PTHR46669">
    <property type="entry name" value="LEUCINE-RICH PPR MOTIF-CONTAINING PROTEIN, MITOCHONDRIAL"/>
    <property type="match status" value="1"/>
</dbReference>
<dbReference type="PANTHER" id="PTHR46669:SF1">
    <property type="entry name" value="LEUCINE-RICH PPR MOTIF-CONTAINING PROTEIN, MITOCHONDRIAL"/>
    <property type="match status" value="1"/>
</dbReference>
<name>A0A7M7MSC8_APIME</name>
<evidence type="ECO:0000313" key="2">
    <source>
        <dbReference type="EnsemblMetazoa" id="XP_026300236"/>
    </source>
</evidence>
<dbReference type="InterPro" id="IPR002885">
    <property type="entry name" value="PPR_rpt"/>
</dbReference>
<dbReference type="RefSeq" id="XP_026300236.1">
    <property type="nucleotide sequence ID" value="XM_026444451.1"/>
</dbReference>
<dbReference type="InterPro" id="IPR011990">
    <property type="entry name" value="TPR-like_helical_dom_sf"/>
</dbReference>
<dbReference type="AlphaFoldDB" id="A0A7M7MSC8"/>
<feature type="repeat" description="PPR" evidence="1">
    <location>
        <begin position="152"/>
        <end position="186"/>
    </location>
</feature>
<dbReference type="GeneID" id="107965310"/>
<evidence type="ECO:0000313" key="3">
    <source>
        <dbReference type="Proteomes" id="UP000005203"/>
    </source>
</evidence>
<accession>A0A7M7MSC8</accession>
<dbReference type="Gene3D" id="1.25.40.10">
    <property type="entry name" value="Tetratricopeptide repeat domain"/>
    <property type="match status" value="1"/>
</dbReference>
<dbReference type="Pfam" id="PF13041">
    <property type="entry name" value="PPR_2"/>
    <property type="match status" value="1"/>
</dbReference>
<dbReference type="Proteomes" id="UP000005203">
    <property type="component" value="Linkage group LG12"/>
</dbReference>
<dbReference type="GO" id="GO:0005634">
    <property type="term" value="C:nucleus"/>
    <property type="evidence" value="ECO:0007669"/>
    <property type="project" value="TreeGrafter"/>
</dbReference>
<accession>A0A8B8H897</accession>
<dbReference type="OrthoDB" id="185373at2759"/>
<dbReference type="KEGG" id="ame:107965310"/>
<dbReference type="GO" id="GO:0003730">
    <property type="term" value="F:mRNA 3'-UTR binding"/>
    <property type="evidence" value="ECO:0007669"/>
    <property type="project" value="TreeGrafter"/>
</dbReference>
<dbReference type="CTD" id="35100"/>
<proteinExistence type="predicted"/>
<dbReference type="EnsemblMetazoa" id="XM_026444451">
    <property type="protein sequence ID" value="XP_026300236"/>
    <property type="gene ID" value="LOC107965310"/>
</dbReference>
<dbReference type="GO" id="GO:0005739">
    <property type="term" value="C:mitochondrion"/>
    <property type="evidence" value="ECO:0007669"/>
    <property type="project" value="TreeGrafter"/>
</dbReference>
<protein>
    <submittedName>
        <fullName evidence="4">Leucine-rich PPR motif-containing protein, mitochondrial</fullName>
    </submittedName>
</protein>
<reference evidence="2" key="1">
    <citation type="submission" date="2021-01" db="UniProtKB">
        <authorList>
            <consortium name="EnsemblMetazoa"/>
        </authorList>
    </citation>
    <scope>IDENTIFICATION</scope>
    <source>
        <strain evidence="2">DH4</strain>
    </source>
</reference>
<dbReference type="PROSITE" id="PS51375">
    <property type="entry name" value="PPR"/>
    <property type="match status" value="1"/>
</dbReference>
<dbReference type="NCBIfam" id="TIGR00756">
    <property type="entry name" value="PPR"/>
    <property type="match status" value="1"/>
</dbReference>
<dbReference type="GO" id="GO:0070129">
    <property type="term" value="P:regulation of mitochondrial translation"/>
    <property type="evidence" value="ECO:0007669"/>
    <property type="project" value="TreeGrafter"/>
</dbReference>
<sequence length="604" mass="71875">MIRLVFQIYYIFINVIYKQLYINRNIVFMSQIEENDKKNLISQKFKNICKQVQVNNCIPKKEMISIIDLIDSSNVIDTNKLLSLLYWCNNVTCLPVDRIKLAESLWIILTVCNFKVSVVHYNTLLKLYIENEHNFSIINLLKDMKCKQIYPNEKTYEIYIKYYCMKGNINKALMLLHDMKKLKFSISKSIFDLLMLGYSQSGDIKNVNNILNIMKQYKLNVNNQTYAIIMYTYAKLNNIVKIKEIIKDCNLNKIYFSNKNILKIIYILAENNHIEDIDVIHKYLRKKKIISNNEIKIILKIININYINVAIKTLLKMGLNNEHPQFESILRLILKHIINTKMLIKDIILFCNFTGNKEISKKYFLISLYYSLKKNDNLSFLLLKICEKYCLLRPHYFWPLLVRQANKYSVQGILNILEIMINDFNILPCIDTITDYVLPFIYGEVDYIRKLLMKYKINENIINNSYVLFFLKKRKIAEAARYIRYFKDEYFYKIIASDLRYSAIFKNDVINFLYISCNVVENINSNSTFILTNKSSYTIFVSMDKQLHEFMIDFPSQKIWMTKIIKHSINYDINLKYETVKTICEYLGEYARNDVMSILQNLIK</sequence>
<reference evidence="4" key="2">
    <citation type="submission" date="2025-04" db="UniProtKB">
        <authorList>
            <consortium name="RefSeq"/>
        </authorList>
    </citation>
    <scope>IDENTIFICATION</scope>
    <source>
        <strain evidence="4">DH4</strain>
        <tissue evidence="4">Whole body</tissue>
    </source>
</reference>
<evidence type="ECO:0000256" key="1">
    <source>
        <dbReference type="PROSITE-ProRule" id="PRU00708"/>
    </source>
</evidence>
<dbReference type="InterPro" id="IPR033490">
    <property type="entry name" value="LRP130"/>
</dbReference>
<keyword evidence="3" id="KW-1185">Reference proteome</keyword>
<gene>
    <name evidence="4" type="primary">LOC107965310</name>
</gene>
<evidence type="ECO:0000313" key="4">
    <source>
        <dbReference type="RefSeq" id="XP_026300236.1"/>
    </source>
</evidence>